<keyword evidence="4 10" id="KW-1133">Transmembrane helix</keyword>
<feature type="transmembrane region" description="Helical" evidence="10">
    <location>
        <begin position="519"/>
        <end position="537"/>
    </location>
</feature>
<name>A0AA39HTG5_9BILA</name>
<dbReference type="SUPFAM" id="SSF81324">
    <property type="entry name" value="Voltage-gated potassium channels"/>
    <property type="match status" value="2"/>
</dbReference>
<feature type="transmembrane region" description="Helical" evidence="10">
    <location>
        <begin position="382"/>
        <end position="399"/>
    </location>
</feature>
<sequence>MADSDSEAYSLTEDILSYKLPTDTIADISRTKKILDAYWRTRRGIYEPVKEYERIVPIDVEKVPGGAEKFDVFNSLYKFNTLKSSGSDFDFESAEKREAEKARAEAKIPKLTMMKELATHTAELQMLRDVARQQKTGKPGYCPPRTVVPESKAILSDALENLKKDFVRIKRERHAAPSEEWKRLGVGQYLPPHYKYLDFDRTREESRSDMDSVISEKANDCQGLLQPLDDRRPAETMADSHLYPRLKWAYRRFKFNYLLPVVILVLYTLVGAAMFRNMEMEKDEQARAVFRQSTDYAFNQVLNRMLEVHCNDVVLKVNKTSQIRHAKDALVWFMDYLNLTQVIQERSEETPWTWVGSMFYAGQLYTTIGYGLPFAKTGTGQFASVIYIFIGIPLFLIILKEEGKLMSRGLRKLYKRLHSAKQKLPEAPQPIRRMSQPVRAMYNLSPLSLIVDGSPSKKGQTVIDVEMEPDPEKQNAINEERVRQTSFPISLALSILGMWILFSAWFFSVWEVEWGLTTSVYFFFVSISTVGLGDIIASNPDMMIVYFILILVGLALLSMCINLIQARIEEILDRLLMEHIQKIEKMAKIVANDDCYEDETTTPFEIEAANELLTKPLEAFAHPPETGLWAVSRLVKGMMAGLANDMIADRLGLESEESDEDTVEAEPEEEAAELHVEKEESKPFRIKNLRRVGMLSLLSPQVMRTLQTLQHYQDKSCRASDFNRSMLFSQFISSEKVKKAVESEARKMVSCSMQTDPIPIRVLAKQTSEVPFCRIETPISLTTTEADTPKKSTNGTDMDTVSSSFDADSMYSVAYYDLKFDYGTETVPMGTPLPLRRKHLFNSAISMGMDEEFDESMAFFDASPKLHHAVRRTSTMGISLTVPEIEPGRRETRRIERCPSHLSEDRSKESASKVSNDLPEYRHSTHIDPQSLARLGELCGLLPNDFRPGSSSQMEDSGCYDENSSIEEHPAPPKPRPPSQMERLSEEVVRIGGDVARSESDD</sequence>
<keyword evidence="6 10" id="KW-0472">Membrane</keyword>
<feature type="region of interest" description="Disordered" evidence="9">
    <location>
        <begin position="946"/>
        <end position="985"/>
    </location>
</feature>
<dbReference type="PANTHER" id="PTHR11003">
    <property type="entry name" value="POTASSIUM CHANNEL, SUBFAMILY K"/>
    <property type="match status" value="1"/>
</dbReference>
<evidence type="ECO:0000256" key="4">
    <source>
        <dbReference type="ARBA" id="ARBA00022989"/>
    </source>
</evidence>
<evidence type="ECO:0000256" key="5">
    <source>
        <dbReference type="ARBA" id="ARBA00023065"/>
    </source>
</evidence>
<feature type="domain" description="Potassium channel" evidence="11">
    <location>
        <begin position="341"/>
        <end position="406"/>
    </location>
</feature>
<evidence type="ECO:0000256" key="10">
    <source>
        <dbReference type="SAM" id="Phobius"/>
    </source>
</evidence>
<dbReference type="GO" id="GO:0030322">
    <property type="term" value="P:stabilization of membrane potential"/>
    <property type="evidence" value="ECO:0007669"/>
    <property type="project" value="TreeGrafter"/>
</dbReference>
<evidence type="ECO:0000256" key="9">
    <source>
        <dbReference type="SAM" id="MobiDB-lite"/>
    </source>
</evidence>
<evidence type="ECO:0000259" key="11">
    <source>
        <dbReference type="Pfam" id="PF07885"/>
    </source>
</evidence>
<dbReference type="EMBL" id="JAUCMV010000003">
    <property type="protein sequence ID" value="KAK0411741.1"/>
    <property type="molecule type" value="Genomic_DNA"/>
</dbReference>
<keyword evidence="7 8" id="KW-0407">Ion channel</keyword>
<feature type="transmembrane region" description="Helical" evidence="10">
    <location>
        <begin position="255"/>
        <end position="275"/>
    </location>
</feature>
<feature type="compositionally biased region" description="Basic and acidic residues" evidence="9">
    <location>
        <begin position="886"/>
        <end position="911"/>
    </location>
</feature>
<evidence type="ECO:0000256" key="6">
    <source>
        <dbReference type="ARBA" id="ARBA00023136"/>
    </source>
</evidence>
<evidence type="ECO:0000313" key="13">
    <source>
        <dbReference type="Proteomes" id="UP001175271"/>
    </source>
</evidence>
<dbReference type="AlphaFoldDB" id="A0AA39HTG5"/>
<dbReference type="GO" id="GO:0015271">
    <property type="term" value="F:outward rectifier potassium channel activity"/>
    <property type="evidence" value="ECO:0007669"/>
    <property type="project" value="TreeGrafter"/>
</dbReference>
<keyword evidence="13" id="KW-1185">Reference proteome</keyword>
<dbReference type="GO" id="GO:0005886">
    <property type="term" value="C:plasma membrane"/>
    <property type="evidence" value="ECO:0007669"/>
    <property type="project" value="TreeGrafter"/>
</dbReference>
<keyword evidence="3 8" id="KW-0812">Transmembrane</keyword>
<feature type="transmembrane region" description="Helical" evidence="10">
    <location>
        <begin position="487"/>
        <end position="507"/>
    </location>
</feature>
<keyword evidence="5 8" id="KW-0406">Ion transport</keyword>
<organism evidence="12 13">
    <name type="scientific">Steinernema hermaphroditum</name>
    <dbReference type="NCBI Taxonomy" id="289476"/>
    <lineage>
        <taxon>Eukaryota</taxon>
        <taxon>Metazoa</taxon>
        <taxon>Ecdysozoa</taxon>
        <taxon>Nematoda</taxon>
        <taxon>Chromadorea</taxon>
        <taxon>Rhabditida</taxon>
        <taxon>Tylenchina</taxon>
        <taxon>Panagrolaimomorpha</taxon>
        <taxon>Strongyloidoidea</taxon>
        <taxon>Steinernematidae</taxon>
        <taxon>Steinernema</taxon>
    </lineage>
</organism>
<evidence type="ECO:0000313" key="12">
    <source>
        <dbReference type="EMBL" id="KAK0411741.1"/>
    </source>
</evidence>
<evidence type="ECO:0000256" key="8">
    <source>
        <dbReference type="RuleBase" id="RU003857"/>
    </source>
</evidence>
<accession>A0AA39HTG5</accession>
<feature type="domain" description="Potassium channel" evidence="11">
    <location>
        <begin position="495"/>
        <end position="569"/>
    </location>
</feature>
<reference evidence="12" key="1">
    <citation type="submission" date="2023-06" db="EMBL/GenBank/DDBJ databases">
        <title>Genomic analysis of the entomopathogenic nematode Steinernema hermaphroditum.</title>
        <authorList>
            <person name="Schwarz E.M."/>
            <person name="Heppert J.K."/>
            <person name="Baniya A."/>
            <person name="Schwartz H.T."/>
            <person name="Tan C.-H."/>
            <person name="Antoshechkin I."/>
            <person name="Sternberg P.W."/>
            <person name="Goodrich-Blair H."/>
            <person name="Dillman A.R."/>
        </authorList>
    </citation>
    <scope>NUCLEOTIDE SEQUENCE</scope>
    <source>
        <strain evidence="12">PS9179</strain>
        <tissue evidence="12">Whole animal</tissue>
    </source>
</reference>
<protein>
    <recommendedName>
        <fullName evidence="11">Potassium channel domain-containing protein</fullName>
    </recommendedName>
</protein>
<evidence type="ECO:0000256" key="2">
    <source>
        <dbReference type="ARBA" id="ARBA00022448"/>
    </source>
</evidence>
<dbReference type="Proteomes" id="UP001175271">
    <property type="component" value="Unassembled WGS sequence"/>
</dbReference>
<evidence type="ECO:0000256" key="3">
    <source>
        <dbReference type="ARBA" id="ARBA00022692"/>
    </source>
</evidence>
<feature type="region of interest" description="Disordered" evidence="9">
    <location>
        <begin position="884"/>
        <end position="923"/>
    </location>
</feature>
<comment type="caution">
    <text evidence="12">The sequence shown here is derived from an EMBL/GenBank/DDBJ whole genome shotgun (WGS) entry which is preliminary data.</text>
</comment>
<dbReference type="Gene3D" id="1.10.287.70">
    <property type="match status" value="1"/>
</dbReference>
<dbReference type="InterPro" id="IPR013099">
    <property type="entry name" value="K_chnl_dom"/>
</dbReference>
<dbReference type="Pfam" id="PF07885">
    <property type="entry name" value="Ion_trans_2"/>
    <property type="match status" value="2"/>
</dbReference>
<comment type="similarity">
    <text evidence="8">Belongs to the two pore domain potassium channel (TC 1.A.1.8) family.</text>
</comment>
<proteinExistence type="inferred from homology"/>
<dbReference type="InterPro" id="IPR003280">
    <property type="entry name" value="2pore_dom_K_chnl"/>
</dbReference>
<keyword evidence="2 8" id="KW-0813">Transport</keyword>
<dbReference type="GO" id="GO:0022841">
    <property type="term" value="F:potassium ion leak channel activity"/>
    <property type="evidence" value="ECO:0007669"/>
    <property type="project" value="TreeGrafter"/>
</dbReference>
<gene>
    <name evidence="12" type="ORF">QR680_005816</name>
</gene>
<comment type="subcellular location">
    <subcellularLocation>
        <location evidence="1">Membrane</location>
        <topology evidence="1">Multi-pass membrane protein</topology>
    </subcellularLocation>
</comment>
<dbReference type="PRINTS" id="PR01333">
    <property type="entry name" value="2POREKCHANEL"/>
</dbReference>
<feature type="transmembrane region" description="Helical" evidence="10">
    <location>
        <begin position="544"/>
        <end position="564"/>
    </location>
</feature>
<dbReference type="PANTHER" id="PTHR11003:SF86">
    <property type="entry name" value="POTASSIUM CHANNEL DOMAIN-CONTAINING PROTEIN"/>
    <property type="match status" value="1"/>
</dbReference>
<evidence type="ECO:0000256" key="7">
    <source>
        <dbReference type="ARBA" id="ARBA00023303"/>
    </source>
</evidence>
<evidence type="ECO:0000256" key="1">
    <source>
        <dbReference type="ARBA" id="ARBA00004141"/>
    </source>
</evidence>